<feature type="region of interest" description="Disordered" evidence="1">
    <location>
        <begin position="286"/>
        <end position="313"/>
    </location>
</feature>
<reference evidence="4" key="1">
    <citation type="submission" date="2024-07" db="EMBL/GenBank/DDBJ databases">
        <title>Two chromosome-level genome assemblies of Korean endemic species Abeliophyllum distichum and Forsythia ovata (Oleaceae).</title>
        <authorList>
            <person name="Jang H."/>
        </authorList>
    </citation>
    <scope>NUCLEOTIDE SEQUENCE [LARGE SCALE GENOMIC DNA]</scope>
</reference>
<name>A0ABD1U622_9LAMI</name>
<dbReference type="InterPro" id="IPR009769">
    <property type="entry name" value="EDR2_C"/>
</dbReference>
<evidence type="ECO:0000259" key="2">
    <source>
        <dbReference type="Pfam" id="PF07059"/>
    </source>
</evidence>
<accession>A0ABD1U622</accession>
<organism evidence="3 4">
    <name type="scientific">Forsythia ovata</name>
    <dbReference type="NCBI Taxonomy" id="205694"/>
    <lineage>
        <taxon>Eukaryota</taxon>
        <taxon>Viridiplantae</taxon>
        <taxon>Streptophyta</taxon>
        <taxon>Embryophyta</taxon>
        <taxon>Tracheophyta</taxon>
        <taxon>Spermatophyta</taxon>
        <taxon>Magnoliopsida</taxon>
        <taxon>eudicotyledons</taxon>
        <taxon>Gunneridae</taxon>
        <taxon>Pentapetalae</taxon>
        <taxon>asterids</taxon>
        <taxon>lamiids</taxon>
        <taxon>Lamiales</taxon>
        <taxon>Oleaceae</taxon>
        <taxon>Forsythieae</taxon>
        <taxon>Forsythia</taxon>
    </lineage>
</organism>
<evidence type="ECO:0000313" key="3">
    <source>
        <dbReference type="EMBL" id="KAL2520447.1"/>
    </source>
</evidence>
<comment type="caution">
    <text evidence="3">The sequence shown here is derived from an EMBL/GenBank/DDBJ whole genome shotgun (WGS) entry which is preliminary data.</text>
</comment>
<dbReference type="Pfam" id="PF07059">
    <property type="entry name" value="EDR2_C"/>
    <property type="match status" value="1"/>
</dbReference>
<gene>
    <name evidence="3" type="ORF">Fot_24370</name>
</gene>
<dbReference type="AlphaFoldDB" id="A0ABD1U622"/>
<dbReference type="PANTHER" id="PTHR31558:SF3">
    <property type="entry name" value="CW14 PROTEIN"/>
    <property type="match status" value="1"/>
</dbReference>
<sequence length="313" mass="35988">MEQLLCRDKRKVLAPNNAAYDLFGVDVFLSPRKIDHIAQFVDLPVMSSSAKLPPILIVNVQRKTCRHLLLPRRELLLTPFVANSSLMRFLLPGDAMFVEPIQITLDKHVHWYVGLNKQGQLRPICLTHVSKGLALVNDKTDAVEPGELEHEIEMETLSFHNVQSQGNDYWQDLEILPENDSQREGRRICEICLSHALEWKVQSSMPTFTKTKATGVGVDEKSADIFEHVREDDPYALQFCRMSMIQSSPTTAPRALLQRSCPCCEYGNMLRQILEQIKKLTGQVDELKRKVDMSEERRQRSPHLHENYKDDDR</sequence>
<keyword evidence="4" id="KW-1185">Reference proteome</keyword>
<dbReference type="PANTHER" id="PTHR31558">
    <property type="entry name" value="CW14 PROTEIN"/>
    <property type="match status" value="1"/>
</dbReference>
<feature type="domain" description="Protein ENHANCED DISEASE RESISTANCE 2 C-terminal" evidence="2">
    <location>
        <begin position="7"/>
        <end position="61"/>
    </location>
</feature>
<evidence type="ECO:0000313" key="4">
    <source>
        <dbReference type="Proteomes" id="UP001604277"/>
    </source>
</evidence>
<protein>
    <recommendedName>
        <fullName evidence="2">Protein ENHANCED DISEASE RESISTANCE 2 C-terminal domain-containing protein</fullName>
    </recommendedName>
</protein>
<dbReference type="EMBL" id="JBFOLJ010000007">
    <property type="protein sequence ID" value="KAL2520447.1"/>
    <property type="molecule type" value="Genomic_DNA"/>
</dbReference>
<evidence type="ECO:0000256" key="1">
    <source>
        <dbReference type="SAM" id="MobiDB-lite"/>
    </source>
</evidence>
<proteinExistence type="predicted"/>
<dbReference type="Proteomes" id="UP001604277">
    <property type="component" value="Unassembled WGS sequence"/>
</dbReference>